<dbReference type="PATRIC" id="fig|817.53.peg.2373"/>
<evidence type="ECO:0000313" key="2">
    <source>
        <dbReference type="EMBL" id="KFX74594.1"/>
    </source>
</evidence>
<keyword evidence="1" id="KW-0812">Transmembrane</keyword>
<reference evidence="2" key="1">
    <citation type="book" date="2014" name="THE 24TH EUROPEAN CONGRESS OF CLINICAL MICROBIOLOGY AND INFECTIOUS DISEASES" publisher="ECCMID 2014" city="Barcelona, Spain">
        <title>Identification of resistance genes in three multidrug-resistant Bacteroides fragilis isolates by whole genome sequencing.</title>
        <editorList>
            <person name="Unknown"/>
            <person name="A."/>
        </editorList>
        <authorList>
            <person name="Sydenham T.V."/>
            <person name="Hasman H."/>
            <person name="Wang M."/>
            <person name="Soki J."/>
            <person name="Nagy E."/>
            <person name="Justesen U.S."/>
        </authorList>
    </citation>
    <scope>NUCLEOTIDE SEQUENCE</scope>
    <source>
        <strain evidence="2">DCMOUH0018B</strain>
    </source>
</reference>
<organism evidence="2">
    <name type="scientific">Bacteroides fragilis</name>
    <dbReference type="NCBI Taxonomy" id="817"/>
    <lineage>
        <taxon>Bacteria</taxon>
        <taxon>Pseudomonadati</taxon>
        <taxon>Bacteroidota</taxon>
        <taxon>Bacteroidia</taxon>
        <taxon>Bacteroidales</taxon>
        <taxon>Bacteroidaceae</taxon>
        <taxon>Bacteroides</taxon>
    </lineage>
</organism>
<protein>
    <recommendedName>
        <fullName evidence="3">Polysaccharide biosynthesis protein C-terminal domain-containing protein</fullName>
    </recommendedName>
</protein>
<keyword evidence="1" id="KW-1133">Transmembrane helix</keyword>
<reference evidence="2" key="2">
    <citation type="submission" date="2014-07" db="EMBL/GenBank/DDBJ databases">
        <title>Genetics and epidemiology of antimicrobial resistance in B. fragilis group.</title>
        <authorList>
            <person name="Sydenham T.V."/>
            <person name="Hasman H."/>
            <person name="Kemp M."/>
            <person name="Justesen U.S."/>
        </authorList>
    </citation>
    <scope>NUCLEOTIDE SEQUENCE [LARGE SCALE GENOMIC DNA]</scope>
    <source>
        <strain evidence="2">DCMOUH0018B</strain>
    </source>
</reference>
<proteinExistence type="predicted"/>
<feature type="transmembrane region" description="Helical" evidence="1">
    <location>
        <begin position="47"/>
        <end position="68"/>
    </location>
</feature>
<name>A0A0I9UQT6_BACFG</name>
<evidence type="ECO:0008006" key="3">
    <source>
        <dbReference type="Google" id="ProtNLM"/>
    </source>
</evidence>
<feature type="transmembrane region" description="Helical" evidence="1">
    <location>
        <begin position="80"/>
        <end position="99"/>
    </location>
</feature>
<dbReference type="AlphaFoldDB" id="A0A0I9UQT6"/>
<evidence type="ECO:0000256" key="1">
    <source>
        <dbReference type="SAM" id="Phobius"/>
    </source>
</evidence>
<dbReference type="EMBL" id="JMZZ02000138">
    <property type="protein sequence ID" value="KFX74594.1"/>
    <property type="molecule type" value="Genomic_DNA"/>
</dbReference>
<comment type="caution">
    <text evidence="2">The sequence shown here is derived from an EMBL/GenBank/DDBJ whole genome shotgun (WGS) entry which is preliminary data.</text>
</comment>
<accession>A0A0I9UQT6</accession>
<feature type="transmembrane region" description="Helical" evidence="1">
    <location>
        <begin position="20"/>
        <end position="41"/>
    </location>
</feature>
<keyword evidence="1" id="KW-0472">Membrane</keyword>
<feature type="transmembrane region" description="Helical" evidence="1">
    <location>
        <begin position="105"/>
        <end position="127"/>
    </location>
</feature>
<gene>
    <name evidence="2" type="ORF">EE52_0211485</name>
</gene>
<sequence length="147" mass="16987">MTGPFWMAIFATGKIKKYQIILSLFVFSSIILSYFLLYFGGSPESVLWIRVGINILVLLIRVYFVKYLLGVPLELFLQKVLFPVGCVVTLSIPLSYLIYMQIYNFHFIFILIVILLLNGVIVMFAGINKNERGKIYNMVYNLKLKKV</sequence>